<feature type="compositionally biased region" description="Low complexity" evidence="1">
    <location>
        <begin position="1"/>
        <end position="11"/>
    </location>
</feature>
<proteinExistence type="predicted"/>
<gene>
    <name evidence="2" type="ORF">C1H46_006062</name>
</gene>
<keyword evidence="3" id="KW-1185">Reference proteome</keyword>
<sequence>MSTSTSSPNDSDSLDPRDHVVGGTFLPMQDHDMMTMCNMDSSSSSSTSMQAMAVNSNTLFDPFYMLDNRYDKAHADDIVLNPTCFPHLPNLEVNQEHYGDYGNLEGGHKMGLEGDLFLPPLESRSIENNLNGQLVADNISKKSISNYHFHNSCFNNTEIGFKVYEEEDMFGYGNNVGRGENVRVGEWDFDGFMQDISSFLS</sequence>
<dbReference type="EMBL" id="VIEB01000073">
    <property type="protein sequence ID" value="TQE08280.1"/>
    <property type="molecule type" value="Genomic_DNA"/>
</dbReference>
<protein>
    <submittedName>
        <fullName evidence="2">Uncharacterized protein</fullName>
    </submittedName>
</protein>
<comment type="caution">
    <text evidence="2">The sequence shown here is derived from an EMBL/GenBank/DDBJ whole genome shotgun (WGS) entry which is preliminary data.</text>
</comment>
<feature type="region of interest" description="Disordered" evidence="1">
    <location>
        <begin position="1"/>
        <end position="20"/>
    </location>
</feature>
<evidence type="ECO:0000256" key="1">
    <source>
        <dbReference type="SAM" id="MobiDB-lite"/>
    </source>
</evidence>
<evidence type="ECO:0000313" key="2">
    <source>
        <dbReference type="EMBL" id="TQE08280.1"/>
    </source>
</evidence>
<reference evidence="2 3" key="1">
    <citation type="journal article" date="2019" name="G3 (Bethesda)">
        <title>Sequencing of a Wild Apple (Malus baccata) Genome Unravels the Differences Between Cultivated and Wild Apple Species Regarding Disease Resistance and Cold Tolerance.</title>
        <authorList>
            <person name="Chen X."/>
        </authorList>
    </citation>
    <scope>NUCLEOTIDE SEQUENCE [LARGE SCALE GENOMIC DNA]</scope>
    <source>
        <strain evidence="3">cv. Shandingzi</strain>
        <tissue evidence="2">Leaves</tissue>
    </source>
</reference>
<name>A0A540NCQ1_MALBA</name>
<dbReference type="STRING" id="106549.A0A540NCQ1"/>
<dbReference type="AlphaFoldDB" id="A0A540NCQ1"/>
<evidence type="ECO:0000313" key="3">
    <source>
        <dbReference type="Proteomes" id="UP000315295"/>
    </source>
</evidence>
<accession>A0A540NCQ1</accession>
<dbReference type="Proteomes" id="UP000315295">
    <property type="component" value="Unassembled WGS sequence"/>
</dbReference>
<organism evidence="2 3">
    <name type="scientific">Malus baccata</name>
    <name type="common">Siberian crab apple</name>
    <name type="synonym">Pyrus baccata</name>
    <dbReference type="NCBI Taxonomy" id="106549"/>
    <lineage>
        <taxon>Eukaryota</taxon>
        <taxon>Viridiplantae</taxon>
        <taxon>Streptophyta</taxon>
        <taxon>Embryophyta</taxon>
        <taxon>Tracheophyta</taxon>
        <taxon>Spermatophyta</taxon>
        <taxon>Magnoliopsida</taxon>
        <taxon>eudicotyledons</taxon>
        <taxon>Gunneridae</taxon>
        <taxon>Pentapetalae</taxon>
        <taxon>rosids</taxon>
        <taxon>fabids</taxon>
        <taxon>Rosales</taxon>
        <taxon>Rosaceae</taxon>
        <taxon>Amygdaloideae</taxon>
        <taxon>Maleae</taxon>
        <taxon>Malus</taxon>
    </lineage>
</organism>